<dbReference type="AlphaFoldDB" id="M7ND87"/>
<keyword evidence="4" id="KW-1185">Reference proteome</keyword>
<dbReference type="Pfam" id="PF08929">
    <property type="entry name" value="PoNi_C"/>
    <property type="match status" value="1"/>
</dbReference>
<dbReference type="EMBL" id="AOFT01000006">
    <property type="protein sequence ID" value="EMR06543.1"/>
    <property type="molecule type" value="Genomic_DNA"/>
</dbReference>
<comment type="caution">
    <text evidence="3">The sequence shown here is derived from an EMBL/GenBank/DDBJ whole genome shotgun (WGS) entry which is preliminary data.</text>
</comment>
<dbReference type="eggNOG" id="ENOG5032RP7">
    <property type="taxonomic scope" value="Bacteria"/>
</dbReference>
<evidence type="ECO:0000313" key="4">
    <source>
        <dbReference type="Proteomes" id="UP000011919"/>
    </source>
</evidence>
<feature type="domain" description="PoNi C-terminal" evidence="2">
    <location>
        <begin position="131"/>
        <end position="234"/>
    </location>
</feature>
<dbReference type="Proteomes" id="UP000011919">
    <property type="component" value="Unassembled WGS sequence"/>
</dbReference>
<organism evidence="3 4">
    <name type="scientific">Bhargavaea cecembensis DSE10</name>
    <dbReference type="NCBI Taxonomy" id="1235279"/>
    <lineage>
        <taxon>Bacteria</taxon>
        <taxon>Bacillati</taxon>
        <taxon>Bacillota</taxon>
        <taxon>Bacilli</taxon>
        <taxon>Bacillales</taxon>
        <taxon>Caryophanaceae</taxon>
        <taxon>Bhargavaea</taxon>
    </lineage>
</organism>
<sequence length="239" mass="27969">MIRDTFKDETFFKEKIDFEETSIQEFENLVEQVIRERGEDDPGVHSGYIALSGYYFNKLLSLYSLGAPLDEIKEVISPLVDLMEHTWSPKVIGSYDYYLEVITLLSIGTMLEIDNDLNIRIERLASTYADRDALMEFLLNARRPKQTSFLYGFPYELLLPIITNNDPGLQIQQLASYLKKDWYKGHKYAWWYETHLDEDLIYPGYWSFESGAIVKILGLDDSSLKDVPYYPYDMVHYKG</sequence>
<dbReference type="InterPro" id="IPR015024">
    <property type="entry name" value="PoNi_N"/>
</dbReference>
<dbReference type="SUPFAM" id="SSF140731">
    <property type="entry name" value="PA2201 C-terminal domain-like"/>
    <property type="match status" value="1"/>
</dbReference>
<dbReference type="InterPro" id="IPR015025">
    <property type="entry name" value="PoNi_C"/>
</dbReference>
<evidence type="ECO:0000259" key="2">
    <source>
        <dbReference type="Pfam" id="PF08929"/>
    </source>
</evidence>
<protein>
    <recommendedName>
        <fullName evidence="5">DUF1911 domain-containing protein</fullName>
    </recommendedName>
</protein>
<dbReference type="InterPro" id="IPR028983">
    <property type="entry name" value="PA2201-like_C"/>
</dbReference>
<evidence type="ECO:0008006" key="5">
    <source>
        <dbReference type="Google" id="ProtNLM"/>
    </source>
</evidence>
<evidence type="ECO:0000259" key="1">
    <source>
        <dbReference type="Pfam" id="PF08928"/>
    </source>
</evidence>
<dbReference type="Pfam" id="PF08928">
    <property type="entry name" value="PoNi_N"/>
    <property type="match status" value="1"/>
</dbReference>
<evidence type="ECO:0000313" key="3">
    <source>
        <dbReference type="EMBL" id="EMR06543.1"/>
    </source>
</evidence>
<accession>M7ND87</accession>
<feature type="domain" description="PoNi N-terminal" evidence="1">
    <location>
        <begin position="3"/>
        <end position="116"/>
    </location>
</feature>
<reference evidence="3 4" key="1">
    <citation type="journal article" date="2013" name="Genome Announc.">
        <title>Draft Genome Sequence of Bhargavaea cecembensis Strain DSE10T, Isolated from a Deep-Sea Sediment Sample Collected at a Depth of 5,904 m from the Chagos-Laccadive Ridge System in the Indian Ocean.</title>
        <authorList>
            <person name="Shivaji S."/>
            <person name="Ara S."/>
            <person name="Begum Z."/>
            <person name="Ruth M."/>
            <person name="Singh A."/>
            <person name="Kumar Pinnaka A."/>
        </authorList>
    </citation>
    <scope>NUCLEOTIDE SEQUENCE [LARGE SCALE GENOMIC DNA]</scope>
    <source>
        <strain evidence="3 4">DSE10</strain>
    </source>
</reference>
<dbReference type="Gene3D" id="1.10.3920.10">
    <property type="entry name" value="PA2201 C-terminal domain-like"/>
    <property type="match status" value="1"/>
</dbReference>
<name>M7ND87_9BACL</name>
<dbReference type="RefSeq" id="WP_008298628.1">
    <property type="nucleotide sequence ID" value="NZ_AOFT01000006.1"/>
</dbReference>
<dbReference type="STRING" id="1235279.C772_01438"/>
<proteinExistence type="predicted"/>
<gene>
    <name evidence="3" type="ORF">C772_01438</name>
</gene>